<keyword evidence="5" id="KW-0732">Signal</keyword>
<evidence type="ECO:0000256" key="4">
    <source>
        <dbReference type="SAM" id="Phobius"/>
    </source>
</evidence>
<keyword evidence="4" id="KW-1133">Transmembrane helix</keyword>
<evidence type="ECO:0000256" key="2">
    <source>
        <dbReference type="ARBA" id="ARBA00022737"/>
    </source>
</evidence>
<gene>
    <name evidence="6" type="ORF">Ae201684_009754</name>
</gene>
<name>A0A6G0X171_9STRA</name>
<keyword evidence="2" id="KW-0677">Repeat</keyword>
<proteinExistence type="predicted"/>
<dbReference type="Proteomes" id="UP000481153">
    <property type="component" value="Unassembled WGS sequence"/>
</dbReference>
<organism evidence="6 7">
    <name type="scientific">Aphanomyces euteiches</name>
    <dbReference type="NCBI Taxonomy" id="100861"/>
    <lineage>
        <taxon>Eukaryota</taxon>
        <taxon>Sar</taxon>
        <taxon>Stramenopiles</taxon>
        <taxon>Oomycota</taxon>
        <taxon>Saprolegniomycetes</taxon>
        <taxon>Saprolegniales</taxon>
        <taxon>Verrucalvaceae</taxon>
        <taxon>Aphanomyces</taxon>
    </lineage>
</organism>
<keyword evidence="7" id="KW-1185">Reference proteome</keyword>
<feature type="region of interest" description="Disordered" evidence="3">
    <location>
        <begin position="305"/>
        <end position="325"/>
    </location>
</feature>
<evidence type="ECO:0000313" key="7">
    <source>
        <dbReference type="Proteomes" id="UP000481153"/>
    </source>
</evidence>
<feature type="transmembrane region" description="Helical" evidence="4">
    <location>
        <begin position="249"/>
        <end position="267"/>
    </location>
</feature>
<dbReference type="InterPro" id="IPR032675">
    <property type="entry name" value="LRR_dom_sf"/>
</dbReference>
<feature type="compositionally biased region" description="Low complexity" evidence="3">
    <location>
        <begin position="305"/>
        <end position="317"/>
    </location>
</feature>
<dbReference type="PROSITE" id="PS51450">
    <property type="entry name" value="LRR"/>
    <property type="match status" value="1"/>
</dbReference>
<keyword evidence="4" id="KW-0812">Transmembrane</keyword>
<dbReference type="VEuPathDB" id="FungiDB:AeMF1_014297"/>
<evidence type="ECO:0008006" key="8">
    <source>
        <dbReference type="Google" id="ProtNLM"/>
    </source>
</evidence>
<keyword evidence="1" id="KW-0433">Leucine-rich repeat</keyword>
<dbReference type="InterPro" id="IPR001611">
    <property type="entry name" value="Leu-rich_rpt"/>
</dbReference>
<protein>
    <recommendedName>
        <fullName evidence="8">Leucine-rich repeat-containing N-terminal plant-type domain-containing protein</fullName>
    </recommendedName>
</protein>
<dbReference type="AlphaFoldDB" id="A0A6G0X171"/>
<evidence type="ECO:0000313" key="6">
    <source>
        <dbReference type="EMBL" id="KAF0733518.1"/>
    </source>
</evidence>
<reference evidence="6 7" key="1">
    <citation type="submission" date="2019-07" db="EMBL/GenBank/DDBJ databases">
        <title>Genomics analysis of Aphanomyces spp. identifies a new class of oomycete effector associated with host adaptation.</title>
        <authorList>
            <person name="Gaulin E."/>
        </authorList>
    </citation>
    <scope>NUCLEOTIDE SEQUENCE [LARGE SCALE GENOMIC DNA]</scope>
    <source>
        <strain evidence="6 7">ATCC 201684</strain>
    </source>
</reference>
<dbReference type="PANTHER" id="PTHR45617:SF181">
    <property type="entry name" value="LP04042P"/>
    <property type="match status" value="1"/>
</dbReference>
<dbReference type="EMBL" id="VJMJ01000122">
    <property type="protein sequence ID" value="KAF0733518.1"/>
    <property type="molecule type" value="Genomic_DNA"/>
</dbReference>
<comment type="caution">
    <text evidence="6">The sequence shown here is derived from an EMBL/GenBank/DDBJ whole genome shotgun (WGS) entry which is preliminary data.</text>
</comment>
<evidence type="ECO:0000256" key="1">
    <source>
        <dbReference type="ARBA" id="ARBA00022614"/>
    </source>
</evidence>
<sequence>MIYPYLWLSLIAAAVVSSADWTLLPRCLNATTGDITIPVACLQRSDGMMATVEIQGNTLDLSNRNISQVLGVPSSVVSINLSQNKLTSFYATNSSLRTINLSGNSFNIYSRLVLPSSVVELDLSSNNITELDPNPFNLLQCPKLAYLNLSSNGLTSLNKPTFPRSLQTLDLSDNDDVQVADLSPTVFFFLEERTVMYTTTPKERAAIAASCTDVGQLYYLSQGIVCVFDGARQDVQQSVQSVLSSLRQLSAACIALLSIILAIYIMFKCLRRKEPSSAAYEGRPTLTSSACDAYDLEPIQYRASVSPSHLPSHPSPVKTSTHLVP</sequence>
<dbReference type="PANTHER" id="PTHR45617">
    <property type="entry name" value="LEUCINE RICH REPEAT FAMILY PROTEIN"/>
    <property type="match status" value="1"/>
</dbReference>
<dbReference type="Pfam" id="PF13855">
    <property type="entry name" value="LRR_8"/>
    <property type="match status" value="1"/>
</dbReference>
<feature type="signal peptide" evidence="5">
    <location>
        <begin position="1"/>
        <end position="18"/>
    </location>
</feature>
<dbReference type="Gene3D" id="3.80.10.10">
    <property type="entry name" value="Ribonuclease Inhibitor"/>
    <property type="match status" value="1"/>
</dbReference>
<evidence type="ECO:0000256" key="5">
    <source>
        <dbReference type="SAM" id="SignalP"/>
    </source>
</evidence>
<dbReference type="SUPFAM" id="SSF52058">
    <property type="entry name" value="L domain-like"/>
    <property type="match status" value="1"/>
</dbReference>
<accession>A0A6G0X171</accession>
<evidence type="ECO:0000256" key="3">
    <source>
        <dbReference type="SAM" id="MobiDB-lite"/>
    </source>
</evidence>
<keyword evidence="4" id="KW-0472">Membrane</keyword>
<feature type="chain" id="PRO_5026143983" description="Leucine-rich repeat-containing N-terminal plant-type domain-containing protein" evidence="5">
    <location>
        <begin position="19"/>
        <end position="325"/>
    </location>
</feature>